<reference evidence="1" key="1">
    <citation type="submission" date="2021-04" db="EMBL/GenBank/DDBJ databases">
        <title>Genome based classification of Actinospica acidithermotolerans sp. nov., an actinobacterium isolated from an Indonesian hot spring.</title>
        <authorList>
            <person name="Kusuma A.B."/>
            <person name="Putra K.E."/>
            <person name="Nafisah S."/>
            <person name="Loh J."/>
            <person name="Nouioui I."/>
            <person name="Goodfellow M."/>
        </authorList>
    </citation>
    <scope>NUCLEOTIDE SEQUENCE</scope>
    <source>
        <strain evidence="1">DSM 45618</strain>
    </source>
</reference>
<evidence type="ECO:0000313" key="1">
    <source>
        <dbReference type="EMBL" id="MBS2966629.1"/>
    </source>
</evidence>
<proteinExistence type="predicted"/>
<accession>A0A8J7WV07</accession>
<evidence type="ECO:0000313" key="2">
    <source>
        <dbReference type="Proteomes" id="UP000677913"/>
    </source>
</evidence>
<keyword evidence="2" id="KW-1185">Reference proteome</keyword>
<comment type="caution">
    <text evidence="1">The sequence shown here is derived from an EMBL/GenBank/DDBJ whole genome shotgun (WGS) entry which is preliminary data.</text>
</comment>
<name>A0A8J7WV07_9ACTN</name>
<dbReference type="EMBL" id="JAGSXH010000172">
    <property type="protein sequence ID" value="MBS2966629.1"/>
    <property type="molecule type" value="Genomic_DNA"/>
</dbReference>
<gene>
    <name evidence="1" type="ORF">KGA66_26570</name>
</gene>
<organism evidence="1 2">
    <name type="scientific">Actinocrinis puniceicyclus</name>
    <dbReference type="NCBI Taxonomy" id="977794"/>
    <lineage>
        <taxon>Bacteria</taxon>
        <taxon>Bacillati</taxon>
        <taxon>Actinomycetota</taxon>
        <taxon>Actinomycetes</taxon>
        <taxon>Catenulisporales</taxon>
        <taxon>Actinospicaceae</taxon>
        <taxon>Actinocrinis</taxon>
    </lineage>
</organism>
<sequence>MLDFPLADLRGCDPERIDGEKFREAAARGASIVQMAGEVGMNPEHIRLHMDLTGVTAPTSTDVRQPRSRTARVPHQGVLEPDRLRELYEEQKLSFHRIAELAGCSHTVVSEVAALAGITTRPAHRQRRLPITREWLEQEYTVKARTMAQIAAELGTSRPPEFDR</sequence>
<dbReference type="AlphaFoldDB" id="A0A8J7WV07"/>
<dbReference type="RefSeq" id="WP_211471890.1">
    <property type="nucleotide sequence ID" value="NZ_JAGSXH010000172.1"/>
</dbReference>
<dbReference type="Proteomes" id="UP000677913">
    <property type="component" value="Unassembled WGS sequence"/>
</dbReference>
<protein>
    <submittedName>
        <fullName evidence="1">Uncharacterized protein</fullName>
    </submittedName>
</protein>